<dbReference type="AlphaFoldDB" id="A0A6J4N712"/>
<evidence type="ECO:0000256" key="1">
    <source>
        <dbReference type="SAM" id="MobiDB-lite"/>
    </source>
</evidence>
<reference evidence="2" key="1">
    <citation type="submission" date="2020-02" db="EMBL/GenBank/DDBJ databases">
        <authorList>
            <person name="Meier V. D."/>
        </authorList>
    </citation>
    <scope>NUCLEOTIDE SEQUENCE</scope>
    <source>
        <strain evidence="2">AVDCRST_MAG32</strain>
    </source>
</reference>
<feature type="non-terminal residue" evidence="2">
    <location>
        <position position="1"/>
    </location>
</feature>
<gene>
    <name evidence="2" type="ORF">AVDCRST_MAG32-1527</name>
</gene>
<organism evidence="2">
    <name type="scientific">uncultured Nocardioides sp</name>
    <dbReference type="NCBI Taxonomy" id="198441"/>
    <lineage>
        <taxon>Bacteria</taxon>
        <taxon>Bacillati</taxon>
        <taxon>Actinomycetota</taxon>
        <taxon>Actinomycetes</taxon>
        <taxon>Propionibacteriales</taxon>
        <taxon>Nocardioidaceae</taxon>
        <taxon>Nocardioides</taxon>
        <taxon>environmental samples</taxon>
    </lineage>
</organism>
<feature type="compositionally biased region" description="Basic residues" evidence="1">
    <location>
        <begin position="52"/>
        <end position="64"/>
    </location>
</feature>
<dbReference type="EMBL" id="CADCUM010000064">
    <property type="protein sequence ID" value="CAA9377881.1"/>
    <property type="molecule type" value="Genomic_DNA"/>
</dbReference>
<proteinExistence type="predicted"/>
<feature type="non-terminal residue" evidence="2">
    <location>
        <position position="77"/>
    </location>
</feature>
<feature type="compositionally biased region" description="Low complexity" evidence="1">
    <location>
        <begin position="1"/>
        <end position="14"/>
    </location>
</feature>
<protein>
    <submittedName>
        <fullName evidence="2">Uncharacterized protein</fullName>
    </submittedName>
</protein>
<sequence length="77" mass="8197">CRPGRPTSPGTPRRGSCRGRAESPRSARPAGSAAAPSRWGRRSTPSCWTAGRGRRSPGAWRRRGPSTGRTSPRRTAG</sequence>
<evidence type="ECO:0000313" key="2">
    <source>
        <dbReference type="EMBL" id="CAA9377881.1"/>
    </source>
</evidence>
<feature type="compositionally biased region" description="Low complexity" evidence="1">
    <location>
        <begin position="26"/>
        <end position="38"/>
    </location>
</feature>
<name>A0A6J4N712_9ACTN</name>
<accession>A0A6J4N712</accession>
<feature type="region of interest" description="Disordered" evidence="1">
    <location>
        <begin position="1"/>
        <end position="77"/>
    </location>
</feature>